<dbReference type="Pfam" id="PF00005">
    <property type="entry name" value="ABC_tran"/>
    <property type="match status" value="1"/>
</dbReference>
<keyword evidence="4 10" id="KW-0067">ATP-binding</keyword>
<evidence type="ECO:0000256" key="4">
    <source>
        <dbReference type="ARBA" id="ARBA00022840"/>
    </source>
</evidence>
<dbReference type="GO" id="GO:0005886">
    <property type="term" value="C:plasma membrane"/>
    <property type="evidence" value="ECO:0007669"/>
    <property type="project" value="UniProtKB-SubCell"/>
</dbReference>
<dbReference type="Proteomes" id="UP000548476">
    <property type="component" value="Unassembled WGS sequence"/>
</dbReference>
<dbReference type="PROSITE" id="PS50929">
    <property type="entry name" value="ABC_TM1F"/>
    <property type="match status" value="1"/>
</dbReference>
<dbReference type="EMBL" id="JACHGT010000027">
    <property type="protein sequence ID" value="MBB6039925.1"/>
    <property type="molecule type" value="Genomic_DNA"/>
</dbReference>
<keyword evidence="2 7" id="KW-0812">Transmembrane</keyword>
<dbReference type="Pfam" id="PF00664">
    <property type="entry name" value="ABC_membrane"/>
    <property type="match status" value="1"/>
</dbReference>
<dbReference type="AlphaFoldDB" id="A0A841FU96"/>
<evidence type="ECO:0000259" key="8">
    <source>
        <dbReference type="PROSITE" id="PS50893"/>
    </source>
</evidence>
<dbReference type="Gene3D" id="1.20.1560.10">
    <property type="entry name" value="ABC transporter type 1, transmembrane domain"/>
    <property type="match status" value="1"/>
</dbReference>
<evidence type="ECO:0000256" key="5">
    <source>
        <dbReference type="ARBA" id="ARBA00022989"/>
    </source>
</evidence>
<gene>
    <name evidence="10" type="ORF">HNR73_007824</name>
</gene>
<dbReference type="PROSITE" id="PS50893">
    <property type="entry name" value="ABC_TRANSPORTER_2"/>
    <property type="match status" value="1"/>
</dbReference>
<dbReference type="PROSITE" id="PS00211">
    <property type="entry name" value="ABC_TRANSPORTER_1"/>
    <property type="match status" value="1"/>
</dbReference>
<evidence type="ECO:0000256" key="3">
    <source>
        <dbReference type="ARBA" id="ARBA00022741"/>
    </source>
</evidence>
<dbReference type="PANTHER" id="PTHR24221">
    <property type="entry name" value="ATP-BINDING CASSETTE SUB-FAMILY B"/>
    <property type="match status" value="1"/>
</dbReference>
<dbReference type="InterPro" id="IPR017871">
    <property type="entry name" value="ABC_transporter-like_CS"/>
</dbReference>
<dbReference type="InterPro" id="IPR003593">
    <property type="entry name" value="AAA+_ATPase"/>
</dbReference>
<dbReference type="RefSeq" id="WP_184793000.1">
    <property type="nucleotide sequence ID" value="NZ_BONT01000103.1"/>
</dbReference>
<accession>A0A841FU96</accession>
<dbReference type="GO" id="GO:0140359">
    <property type="term" value="F:ABC-type transporter activity"/>
    <property type="evidence" value="ECO:0007669"/>
    <property type="project" value="InterPro"/>
</dbReference>
<comment type="subcellular location">
    <subcellularLocation>
        <location evidence="1">Cell membrane</location>
        <topology evidence="1">Multi-pass membrane protein</topology>
    </subcellularLocation>
</comment>
<keyword evidence="11" id="KW-1185">Reference proteome</keyword>
<dbReference type="InterPro" id="IPR039421">
    <property type="entry name" value="Type_1_exporter"/>
</dbReference>
<dbReference type="Gene3D" id="3.40.50.300">
    <property type="entry name" value="P-loop containing nucleotide triphosphate hydrolases"/>
    <property type="match status" value="1"/>
</dbReference>
<dbReference type="SMART" id="SM00382">
    <property type="entry name" value="AAA"/>
    <property type="match status" value="1"/>
</dbReference>
<feature type="domain" description="ABC transmembrane type-1" evidence="9">
    <location>
        <begin position="39"/>
        <end position="326"/>
    </location>
</feature>
<feature type="transmembrane region" description="Helical" evidence="7">
    <location>
        <begin position="153"/>
        <end position="177"/>
    </location>
</feature>
<dbReference type="InterPro" id="IPR011527">
    <property type="entry name" value="ABC1_TM_dom"/>
</dbReference>
<evidence type="ECO:0000313" key="10">
    <source>
        <dbReference type="EMBL" id="MBB6039925.1"/>
    </source>
</evidence>
<keyword evidence="5 7" id="KW-1133">Transmembrane helix</keyword>
<feature type="transmembrane region" description="Helical" evidence="7">
    <location>
        <begin position="183"/>
        <end position="202"/>
    </location>
</feature>
<feature type="domain" description="ABC transporter" evidence="8">
    <location>
        <begin position="359"/>
        <end position="588"/>
    </location>
</feature>
<keyword evidence="3" id="KW-0547">Nucleotide-binding</keyword>
<feature type="transmembrane region" description="Helical" evidence="7">
    <location>
        <begin position="36"/>
        <end position="57"/>
    </location>
</feature>
<organism evidence="10 11">
    <name type="scientific">Phytomonospora endophytica</name>
    <dbReference type="NCBI Taxonomy" id="714109"/>
    <lineage>
        <taxon>Bacteria</taxon>
        <taxon>Bacillati</taxon>
        <taxon>Actinomycetota</taxon>
        <taxon>Actinomycetes</taxon>
        <taxon>Micromonosporales</taxon>
        <taxon>Micromonosporaceae</taxon>
        <taxon>Phytomonospora</taxon>
    </lineage>
</organism>
<evidence type="ECO:0000256" key="1">
    <source>
        <dbReference type="ARBA" id="ARBA00004651"/>
    </source>
</evidence>
<dbReference type="InterPro" id="IPR036640">
    <property type="entry name" value="ABC1_TM_sf"/>
</dbReference>
<evidence type="ECO:0000256" key="7">
    <source>
        <dbReference type="SAM" id="Phobius"/>
    </source>
</evidence>
<proteinExistence type="predicted"/>
<comment type="caution">
    <text evidence="10">The sequence shown here is derived from an EMBL/GenBank/DDBJ whole genome shotgun (WGS) entry which is preliminary data.</text>
</comment>
<dbReference type="InterPro" id="IPR027417">
    <property type="entry name" value="P-loop_NTPase"/>
</dbReference>
<dbReference type="InterPro" id="IPR003439">
    <property type="entry name" value="ABC_transporter-like_ATP-bd"/>
</dbReference>
<reference evidence="10 11" key="1">
    <citation type="submission" date="2020-08" db="EMBL/GenBank/DDBJ databases">
        <title>Genomic Encyclopedia of Type Strains, Phase IV (KMG-IV): sequencing the most valuable type-strain genomes for metagenomic binning, comparative biology and taxonomic classification.</title>
        <authorList>
            <person name="Goeker M."/>
        </authorList>
    </citation>
    <scope>NUCLEOTIDE SEQUENCE [LARGE SCALE GENOMIC DNA]</scope>
    <source>
        <strain evidence="10 11">YIM 65646</strain>
    </source>
</reference>
<dbReference type="PANTHER" id="PTHR24221:SF203">
    <property type="entry name" value="ATP-BINDING_PERMEASE FUSION ABC TRANSPORTER-RELATED"/>
    <property type="match status" value="1"/>
</dbReference>
<dbReference type="SUPFAM" id="SSF52540">
    <property type="entry name" value="P-loop containing nucleoside triphosphate hydrolases"/>
    <property type="match status" value="1"/>
</dbReference>
<dbReference type="FunFam" id="3.40.50.300:FF:000218">
    <property type="entry name" value="Multidrug ABC transporter ATP-binding protein"/>
    <property type="match status" value="1"/>
</dbReference>
<evidence type="ECO:0000313" key="11">
    <source>
        <dbReference type="Proteomes" id="UP000548476"/>
    </source>
</evidence>
<evidence type="ECO:0000256" key="2">
    <source>
        <dbReference type="ARBA" id="ARBA00022692"/>
    </source>
</evidence>
<dbReference type="GO" id="GO:0034040">
    <property type="term" value="F:ATPase-coupled lipid transmembrane transporter activity"/>
    <property type="evidence" value="ECO:0007669"/>
    <property type="project" value="TreeGrafter"/>
</dbReference>
<dbReference type="SUPFAM" id="SSF90123">
    <property type="entry name" value="ABC transporter transmembrane region"/>
    <property type="match status" value="1"/>
</dbReference>
<protein>
    <submittedName>
        <fullName evidence="10">ATP-binding cassette subfamily B multidrug efflux pump</fullName>
    </submittedName>
</protein>
<dbReference type="GO" id="GO:0005524">
    <property type="term" value="F:ATP binding"/>
    <property type="evidence" value="ECO:0007669"/>
    <property type="project" value="UniProtKB-KW"/>
</dbReference>
<sequence length="596" mass="64322">MLRFLTDPINPFTSRVAALPRTAWSFLLREFRPLRLVVAASLVSTVIGASVEVWLIGYSGRLVDSLTATAPPDVWRVHGPELLAVAGLLLVVRPLLHFFSEALDDLAFRSNAEALALWRTHRHVSRQSAGWFRRNLSGRVASLVEGGGQSASVAAYVVIHTLAYVGVYIIGSVWVMSSVDARMALPMALWILLYAGLAAHVIPRYRRTSEHRQEAESELTGLLVDSYGNADTLALFADRAAEDDLARRVMDRTRRSRQDVGRVEVTVNTGMMLLNGVLMTALIGYGIVLWSQEAAPIGLIASALALSFRIGSMAEWLLDGVSSLFSSLGSLRKSLDTAAEPLAVPDDGTDVLQVTEGRIRLSGVHHHYGRGAGGLDGVDLEIRPGERVGLVGRSGAGKSTLVNLILRFFDAEDGRVEIDGRDVTSVTQESLRRAIAMVPQEATLLARTVRANIAHDGTDVEEAAKKASAHGFITALPDGYDTLVGERGAVLSGGQRQRIALARAIRKDAPILVLDEATSALDSEVEAAIQDTLDEVMEGRTVIAIAHRLSTIARMDRIVVLNAGRVAEEGSHDELLVRGGLYASLWARQSGGFLGE</sequence>
<dbReference type="GO" id="GO:0016887">
    <property type="term" value="F:ATP hydrolysis activity"/>
    <property type="evidence" value="ECO:0007669"/>
    <property type="project" value="InterPro"/>
</dbReference>
<evidence type="ECO:0000256" key="6">
    <source>
        <dbReference type="ARBA" id="ARBA00023136"/>
    </source>
</evidence>
<feature type="transmembrane region" description="Helical" evidence="7">
    <location>
        <begin position="272"/>
        <end position="291"/>
    </location>
</feature>
<name>A0A841FU96_9ACTN</name>
<keyword evidence="6 7" id="KW-0472">Membrane</keyword>
<evidence type="ECO:0000259" key="9">
    <source>
        <dbReference type="PROSITE" id="PS50929"/>
    </source>
</evidence>